<keyword evidence="2" id="KW-0539">Nucleus</keyword>
<evidence type="ECO:0000313" key="4">
    <source>
        <dbReference type="EMBL" id="KAJ4851371.1"/>
    </source>
</evidence>
<reference evidence="4" key="1">
    <citation type="submission" date="2022-02" db="EMBL/GenBank/DDBJ databases">
        <authorList>
            <person name="Henning P.M."/>
            <person name="McCubbin A.G."/>
            <person name="Shore J.S."/>
        </authorList>
    </citation>
    <scope>NUCLEOTIDE SEQUENCE</scope>
    <source>
        <strain evidence="4">F60SS</strain>
        <tissue evidence="4">Leaves</tissue>
    </source>
</reference>
<dbReference type="EMBL" id="JAKUCV010000064">
    <property type="protein sequence ID" value="KAJ4851371.1"/>
    <property type="molecule type" value="Genomic_DNA"/>
</dbReference>
<feature type="region of interest" description="Disordered" evidence="3">
    <location>
        <begin position="1"/>
        <end position="22"/>
    </location>
</feature>
<dbReference type="AlphaFoldDB" id="A0A9Q0JQD7"/>
<gene>
    <name evidence="4" type="ORF">Tsubulata_006688</name>
</gene>
<feature type="region of interest" description="Disordered" evidence="3">
    <location>
        <begin position="58"/>
        <end position="148"/>
    </location>
</feature>
<protein>
    <submittedName>
        <fullName evidence="4">Uncharacterized protein</fullName>
    </submittedName>
</protein>
<feature type="compositionally biased region" description="Polar residues" evidence="3">
    <location>
        <begin position="90"/>
        <end position="102"/>
    </location>
</feature>
<comment type="caution">
    <text evidence="4">The sequence shown here is derived from an EMBL/GenBank/DDBJ whole genome shotgun (WGS) entry which is preliminary data.</text>
</comment>
<comment type="subcellular location">
    <subcellularLocation>
        <location evidence="1">Nucleus</location>
    </subcellularLocation>
</comment>
<sequence length="196" mass="21164">MDPPLVNETSFSAANPPPYTLTELWPFPAIDGDPETCSVPGGLGLRIGNLGSWFVGDRGQAAEESSGKEQSGGGNAKKGRELSSEDESSKLVSTPSSGNELNDSNRKRRKVSGSRNEITNTKSEIQASSAANNKPAEQSSTLHEPPKQDYIHVRARRGQATDSHSLAERVIRFSLLKFATFFALFQLQESEPCLDG</sequence>
<evidence type="ECO:0000256" key="1">
    <source>
        <dbReference type="ARBA" id="ARBA00004123"/>
    </source>
</evidence>
<accession>A0A9Q0JQD7</accession>
<reference evidence="4" key="2">
    <citation type="journal article" date="2023" name="Plants (Basel)">
        <title>Annotation of the Turnera subulata (Passifloraceae) Draft Genome Reveals the S-Locus Evolved after the Divergence of Turneroideae from Passifloroideae in a Stepwise Manner.</title>
        <authorList>
            <person name="Henning P.M."/>
            <person name="Roalson E.H."/>
            <person name="Mir W."/>
            <person name="McCubbin A.G."/>
            <person name="Shore J.S."/>
        </authorList>
    </citation>
    <scope>NUCLEOTIDE SEQUENCE</scope>
    <source>
        <strain evidence="4">F60SS</strain>
    </source>
</reference>
<dbReference type="OrthoDB" id="1749064at2759"/>
<name>A0A9Q0JQD7_9ROSI</name>
<dbReference type="GO" id="GO:0005634">
    <property type="term" value="C:nucleus"/>
    <property type="evidence" value="ECO:0007669"/>
    <property type="project" value="UniProtKB-SubCell"/>
</dbReference>
<proteinExistence type="predicted"/>
<feature type="compositionally biased region" description="Basic and acidic residues" evidence="3">
    <location>
        <begin position="78"/>
        <end position="89"/>
    </location>
</feature>
<evidence type="ECO:0000256" key="2">
    <source>
        <dbReference type="ARBA" id="ARBA00023242"/>
    </source>
</evidence>
<dbReference type="PANTHER" id="PTHR12565:SF321">
    <property type="entry name" value="TRANSCRIPTION FACTOR BHLH089"/>
    <property type="match status" value="1"/>
</dbReference>
<dbReference type="PANTHER" id="PTHR12565">
    <property type="entry name" value="STEROL REGULATORY ELEMENT-BINDING PROTEIN"/>
    <property type="match status" value="1"/>
</dbReference>
<keyword evidence="5" id="KW-1185">Reference proteome</keyword>
<evidence type="ECO:0000313" key="5">
    <source>
        <dbReference type="Proteomes" id="UP001141552"/>
    </source>
</evidence>
<organism evidence="4 5">
    <name type="scientific">Turnera subulata</name>
    <dbReference type="NCBI Taxonomy" id="218843"/>
    <lineage>
        <taxon>Eukaryota</taxon>
        <taxon>Viridiplantae</taxon>
        <taxon>Streptophyta</taxon>
        <taxon>Embryophyta</taxon>
        <taxon>Tracheophyta</taxon>
        <taxon>Spermatophyta</taxon>
        <taxon>Magnoliopsida</taxon>
        <taxon>eudicotyledons</taxon>
        <taxon>Gunneridae</taxon>
        <taxon>Pentapetalae</taxon>
        <taxon>rosids</taxon>
        <taxon>fabids</taxon>
        <taxon>Malpighiales</taxon>
        <taxon>Passifloraceae</taxon>
        <taxon>Turnera</taxon>
    </lineage>
</organism>
<feature type="compositionally biased region" description="Polar residues" evidence="3">
    <location>
        <begin position="113"/>
        <end position="142"/>
    </location>
</feature>
<dbReference type="Proteomes" id="UP001141552">
    <property type="component" value="Unassembled WGS sequence"/>
</dbReference>
<dbReference type="InterPro" id="IPR024097">
    <property type="entry name" value="bHLH_ZIP_TF"/>
</dbReference>
<evidence type="ECO:0000256" key="3">
    <source>
        <dbReference type="SAM" id="MobiDB-lite"/>
    </source>
</evidence>
<dbReference type="GO" id="GO:0003700">
    <property type="term" value="F:DNA-binding transcription factor activity"/>
    <property type="evidence" value="ECO:0007669"/>
    <property type="project" value="TreeGrafter"/>
</dbReference>